<feature type="compositionally biased region" description="Polar residues" evidence="1">
    <location>
        <begin position="123"/>
        <end position="146"/>
    </location>
</feature>
<dbReference type="EMBL" id="JFHN01000049">
    <property type="protein sequence ID" value="EXU75313.1"/>
    <property type="molecule type" value="Genomic_DNA"/>
</dbReference>
<keyword evidence="4" id="KW-1185">Reference proteome</keyword>
<feature type="region of interest" description="Disordered" evidence="1">
    <location>
        <begin position="123"/>
        <end position="156"/>
    </location>
</feature>
<feature type="signal peptide" evidence="2">
    <location>
        <begin position="1"/>
        <end position="20"/>
    </location>
</feature>
<reference evidence="3 4" key="1">
    <citation type="submission" date="2014-02" db="EMBL/GenBank/DDBJ databases">
        <title>Draft genome of Erwinia mallotivora strain BT-MARDI, a papaya dieback pathogen.</title>
        <authorList>
            <person name="Redzuan R."/>
            <person name="Abu Bakar N."/>
            <person name="Badrun R."/>
            <person name="Mohd Raih M.F."/>
            <person name="Rozano L."/>
            <person name="Mat Amin N."/>
        </authorList>
    </citation>
    <scope>NUCLEOTIDE SEQUENCE [LARGE SCALE GENOMIC DNA]</scope>
    <source>
        <strain evidence="3 4">BT-MARDI</strain>
    </source>
</reference>
<evidence type="ECO:0000313" key="4">
    <source>
        <dbReference type="Proteomes" id="UP000019918"/>
    </source>
</evidence>
<keyword evidence="2" id="KW-0732">Signal</keyword>
<dbReference type="Pfam" id="PF11920">
    <property type="entry name" value="DUF3438"/>
    <property type="match status" value="1"/>
</dbReference>
<dbReference type="Proteomes" id="UP000019918">
    <property type="component" value="Unassembled WGS sequence"/>
</dbReference>
<organism evidence="3 4">
    <name type="scientific">Erwinia mallotivora</name>
    <dbReference type="NCBI Taxonomy" id="69222"/>
    <lineage>
        <taxon>Bacteria</taxon>
        <taxon>Pseudomonadati</taxon>
        <taxon>Pseudomonadota</taxon>
        <taxon>Gammaproteobacteria</taxon>
        <taxon>Enterobacterales</taxon>
        <taxon>Erwiniaceae</taxon>
        <taxon>Erwinia</taxon>
    </lineage>
</organism>
<dbReference type="AlphaFoldDB" id="A0A014N7E5"/>
<dbReference type="NCBIfam" id="TIGR03749">
    <property type="entry name" value="conj_TIGR03749"/>
    <property type="match status" value="1"/>
</dbReference>
<dbReference type="STRING" id="69222.BG55_11950"/>
<dbReference type="InterPro" id="IPR021844">
    <property type="entry name" value="Integr_conj_element_PFL4704"/>
</dbReference>
<name>A0A014N7E5_9GAMM</name>
<evidence type="ECO:0000256" key="2">
    <source>
        <dbReference type="SAM" id="SignalP"/>
    </source>
</evidence>
<proteinExistence type="predicted"/>
<dbReference type="PATRIC" id="fig|69222.5.peg.2464"/>
<protein>
    <submittedName>
        <fullName evidence="3">Conjugal transfer protein</fullName>
    </submittedName>
</protein>
<sequence length="296" mass="31778">MRVSMLIAPALLLASVAAQAVELMKWERIPLQIPLVVGQERIVFVNKNVRVGFPPSLNDLLRIQSTGGVVYLNAKSAFPVTRIELQNKENGEIILLDVSATPGKTTPEPVKIVYDGEVATASASDKQAVSSDGDSTGRQPAQSDSPPASRKTPKLNAPLPVVLTRYAAQNLYGPLRTVEAVPGISPVSLKLPSNLTTVMPSEPVTVTPMAAWSLQGSSVVALQVRNRSAGKIVLDPRVIEGQFTTATFQHRWLGRASTPEDTSVLYLVTSGRPESAFIAEPSVTRPAGERARKEKK</sequence>
<evidence type="ECO:0000256" key="1">
    <source>
        <dbReference type="SAM" id="MobiDB-lite"/>
    </source>
</evidence>
<gene>
    <name evidence="3" type="ORF">BG55_11950</name>
</gene>
<evidence type="ECO:0000313" key="3">
    <source>
        <dbReference type="EMBL" id="EXU75313.1"/>
    </source>
</evidence>
<feature type="chain" id="PRO_5001472677" evidence="2">
    <location>
        <begin position="21"/>
        <end position="296"/>
    </location>
</feature>
<accession>A0A014N7E5</accession>
<comment type="caution">
    <text evidence="3">The sequence shown here is derived from an EMBL/GenBank/DDBJ whole genome shotgun (WGS) entry which is preliminary data.</text>
</comment>